<dbReference type="Proteomes" id="UP000019364">
    <property type="component" value="Unassembled WGS sequence"/>
</dbReference>
<dbReference type="eggNOG" id="ENOG50305Q4">
    <property type="taxonomic scope" value="Bacteria"/>
</dbReference>
<dbReference type="EMBL" id="BAVZ01000018">
    <property type="protein sequence ID" value="GAF10088.1"/>
    <property type="molecule type" value="Genomic_DNA"/>
</dbReference>
<dbReference type="RefSeq" id="WP_036652218.1">
    <property type="nucleotide sequence ID" value="NZ_BAVZ01000018.1"/>
</dbReference>
<gene>
    <name evidence="1" type="ORF">JCM16418_4262</name>
</gene>
<comment type="caution">
    <text evidence="1">The sequence shown here is derived from an EMBL/GenBank/DDBJ whole genome shotgun (WGS) entry which is preliminary data.</text>
</comment>
<evidence type="ECO:0000313" key="1">
    <source>
        <dbReference type="EMBL" id="GAF10088.1"/>
    </source>
</evidence>
<dbReference type="AlphaFoldDB" id="W7YSA7"/>
<dbReference type="OrthoDB" id="2629456at2"/>
<dbReference type="STRING" id="1236976.JCM16418_4262"/>
<keyword evidence="2" id="KW-1185">Reference proteome</keyword>
<proteinExistence type="predicted"/>
<protein>
    <submittedName>
        <fullName evidence="1">Uncharacterized protein</fullName>
    </submittedName>
</protein>
<evidence type="ECO:0000313" key="2">
    <source>
        <dbReference type="Proteomes" id="UP000019364"/>
    </source>
</evidence>
<name>W7YSA7_9BACL</name>
<accession>W7YSA7</accession>
<organism evidence="1 2">
    <name type="scientific">Paenibacillus pini JCM 16418</name>
    <dbReference type="NCBI Taxonomy" id="1236976"/>
    <lineage>
        <taxon>Bacteria</taxon>
        <taxon>Bacillati</taxon>
        <taxon>Bacillota</taxon>
        <taxon>Bacilli</taxon>
        <taxon>Bacillales</taxon>
        <taxon>Paenibacillaceae</taxon>
        <taxon>Paenibacillus</taxon>
    </lineage>
</organism>
<reference evidence="1 2" key="1">
    <citation type="journal article" date="2014" name="Genome Announc.">
        <title>Draft Genome Sequence of Paenibacillus pini JCM 16418T, Isolated from the Rhizosphere of Pine Tree.</title>
        <authorList>
            <person name="Yuki M."/>
            <person name="Oshima K."/>
            <person name="Suda W."/>
            <person name="Oshida Y."/>
            <person name="Kitamura K."/>
            <person name="Iida Y."/>
            <person name="Hattori M."/>
            <person name="Ohkuma M."/>
        </authorList>
    </citation>
    <scope>NUCLEOTIDE SEQUENCE [LARGE SCALE GENOMIC DNA]</scope>
    <source>
        <strain evidence="1 2">JCM 16418</strain>
    </source>
</reference>
<sequence length="164" mass="19005">MFYEDNENLSIMTYTLNSGIKGTVPLSNKQIQEWIECYRQEARFITAIGKEFFGLNPGLVADFKVHNRFSNYAELIRPIGGGAVESVEADETDQLSKAYEENRVFFKVDCKCGTTYTTFSQYYTTKWFCSKCKEIVFMDKKKGKVPTDKGEAWYMTNKYFVARD</sequence>